<evidence type="ECO:0000256" key="2">
    <source>
        <dbReference type="ARBA" id="ARBA00022475"/>
    </source>
</evidence>
<evidence type="ECO:0000256" key="6">
    <source>
        <dbReference type="ARBA" id="ARBA00023136"/>
    </source>
</evidence>
<dbReference type="InterPro" id="IPR026579">
    <property type="entry name" value="FtsQ"/>
</dbReference>
<protein>
    <submittedName>
        <fullName evidence="10">Unannotated protein</fullName>
    </submittedName>
</protein>
<evidence type="ECO:0000256" key="1">
    <source>
        <dbReference type="ARBA" id="ARBA00004370"/>
    </source>
</evidence>
<evidence type="ECO:0000313" key="10">
    <source>
        <dbReference type="EMBL" id="CAB4619290.1"/>
    </source>
</evidence>
<reference evidence="10" key="1">
    <citation type="submission" date="2020-05" db="EMBL/GenBank/DDBJ databases">
        <authorList>
            <person name="Chiriac C."/>
            <person name="Salcher M."/>
            <person name="Ghai R."/>
            <person name="Kavagutti S V."/>
        </authorList>
    </citation>
    <scope>NUCLEOTIDE SEQUENCE</scope>
</reference>
<evidence type="ECO:0000256" key="7">
    <source>
        <dbReference type="ARBA" id="ARBA00023306"/>
    </source>
</evidence>
<keyword evidence="5 8" id="KW-1133">Transmembrane helix</keyword>
<keyword evidence="4 8" id="KW-0812">Transmembrane</keyword>
<evidence type="ECO:0000259" key="9">
    <source>
        <dbReference type="PROSITE" id="PS51779"/>
    </source>
</evidence>
<dbReference type="Pfam" id="PF08478">
    <property type="entry name" value="POTRA_1"/>
    <property type="match status" value="1"/>
</dbReference>
<dbReference type="EMBL" id="CAEZUP010000086">
    <property type="protein sequence ID" value="CAB4619290.1"/>
    <property type="molecule type" value="Genomic_DNA"/>
</dbReference>
<gene>
    <name evidence="10" type="ORF">UFOPK1835_01636</name>
</gene>
<feature type="domain" description="POTRA" evidence="9">
    <location>
        <begin position="53"/>
        <end position="121"/>
    </location>
</feature>
<dbReference type="Gene3D" id="3.10.20.310">
    <property type="entry name" value="membrane protein fhac"/>
    <property type="match status" value="1"/>
</dbReference>
<dbReference type="GO" id="GO:0016020">
    <property type="term" value="C:membrane"/>
    <property type="evidence" value="ECO:0007669"/>
    <property type="project" value="UniProtKB-SubCell"/>
</dbReference>
<name>A0A6J6I178_9ZZZZ</name>
<dbReference type="InterPro" id="IPR034746">
    <property type="entry name" value="POTRA"/>
</dbReference>
<evidence type="ECO:0000256" key="3">
    <source>
        <dbReference type="ARBA" id="ARBA00022618"/>
    </source>
</evidence>
<dbReference type="AlphaFoldDB" id="A0A6J6I178"/>
<keyword evidence="2" id="KW-1003">Cell membrane</keyword>
<dbReference type="PANTHER" id="PTHR35851">
    <property type="entry name" value="CELL DIVISION PROTEIN FTSQ"/>
    <property type="match status" value="1"/>
</dbReference>
<keyword evidence="7" id="KW-0131">Cell cycle</keyword>
<evidence type="ECO:0000256" key="8">
    <source>
        <dbReference type="SAM" id="Phobius"/>
    </source>
</evidence>
<comment type="subcellular location">
    <subcellularLocation>
        <location evidence="1">Membrane</location>
    </subcellularLocation>
</comment>
<dbReference type="GO" id="GO:0090529">
    <property type="term" value="P:cell septum assembly"/>
    <property type="evidence" value="ECO:0007669"/>
    <property type="project" value="InterPro"/>
</dbReference>
<dbReference type="PANTHER" id="PTHR35851:SF1">
    <property type="entry name" value="CELL DIVISION PROTEIN FTSQ"/>
    <property type="match status" value="1"/>
</dbReference>
<dbReference type="PROSITE" id="PS51779">
    <property type="entry name" value="POTRA"/>
    <property type="match status" value="1"/>
</dbReference>
<keyword evidence="3" id="KW-0132">Cell division</keyword>
<accession>A0A6J6I178</accession>
<proteinExistence type="predicted"/>
<organism evidence="10">
    <name type="scientific">freshwater metagenome</name>
    <dbReference type="NCBI Taxonomy" id="449393"/>
    <lineage>
        <taxon>unclassified sequences</taxon>
        <taxon>metagenomes</taxon>
        <taxon>ecological metagenomes</taxon>
    </lineage>
</organism>
<keyword evidence="6 8" id="KW-0472">Membrane</keyword>
<evidence type="ECO:0000256" key="5">
    <source>
        <dbReference type="ARBA" id="ARBA00022989"/>
    </source>
</evidence>
<sequence>MSNRSAEVDPRIAARREAVVSEKRRKRERWIIAVLVVIAALGGAWLLSRSALFDVDRITVEGTSRLSADDVLAAAAVQVGEPMLAVNSSEVARRVETLPWIASASVDRSIAGELTIVVVERTAVATMVDESGTPVLVDGSGRVLGPPGLIDGPAIQVEGLVAGPVGTDVEGSAGSLETATLLTPGVRSRVMAIVVLPDGNLELRLRPQGIVDLGPPTNLPEKLASLTIVMGQVDQRDLARINLVNPETPVVSRTPK</sequence>
<evidence type="ECO:0000256" key="4">
    <source>
        <dbReference type="ARBA" id="ARBA00022692"/>
    </source>
</evidence>
<feature type="transmembrane region" description="Helical" evidence="8">
    <location>
        <begin position="30"/>
        <end position="48"/>
    </location>
</feature>
<dbReference type="InterPro" id="IPR013685">
    <property type="entry name" value="POTRA_FtsQ_type"/>
</dbReference>